<name>A0ABR2R137_9ROSI</name>
<accession>A0ABR2R137</accession>
<organism evidence="1 2">
    <name type="scientific">Hibiscus sabdariffa</name>
    <name type="common">roselle</name>
    <dbReference type="NCBI Taxonomy" id="183260"/>
    <lineage>
        <taxon>Eukaryota</taxon>
        <taxon>Viridiplantae</taxon>
        <taxon>Streptophyta</taxon>
        <taxon>Embryophyta</taxon>
        <taxon>Tracheophyta</taxon>
        <taxon>Spermatophyta</taxon>
        <taxon>Magnoliopsida</taxon>
        <taxon>eudicotyledons</taxon>
        <taxon>Gunneridae</taxon>
        <taxon>Pentapetalae</taxon>
        <taxon>rosids</taxon>
        <taxon>malvids</taxon>
        <taxon>Malvales</taxon>
        <taxon>Malvaceae</taxon>
        <taxon>Malvoideae</taxon>
        <taxon>Hibiscus</taxon>
    </lineage>
</organism>
<protein>
    <submittedName>
        <fullName evidence="1">Uncharacterized protein</fullName>
    </submittedName>
</protein>
<evidence type="ECO:0000313" key="1">
    <source>
        <dbReference type="EMBL" id="KAK9006456.1"/>
    </source>
</evidence>
<dbReference type="EMBL" id="JBBPBN010000029">
    <property type="protein sequence ID" value="KAK9006456.1"/>
    <property type="molecule type" value="Genomic_DNA"/>
</dbReference>
<proteinExistence type="predicted"/>
<gene>
    <name evidence="1" type="ORF">V6N11_035494</name>
</gene>
<dbReference type="Proteomes" id="UP001396334">
    <property type="component" value="Unassembled WGS sequence"/>
</dbReference>
<sequence>MTRSGHGALQKKVAIERELEWSFIRKLQVLQRRMLAKQVWNQLVYHARVMVSSTPKWVKPPIRWVKANADGVIRVSDDAVACGDVIQDENDSRLFGALFDVPGKIFGNS</sequence>
<keyword evidence="2" id="KW-1185">Reference proteome</keyword>
<evidence type="ECO:0000313" key="2">
    <source>
        <dbReference type="Proteomes" id="UP001396334"/>
    </source>
</evidence>
<reference evidence="1 2" key="1">
    <citation type="journal article" date="2024" name="G3 (Bethesda)">
        <title>Genome assembly of Hibiscus sabdariffa L. provides insights into metabolisms of medicinal natural products.</title>
        <authorList>
            <person name="Kim T."/>
        </authorList>
    </citation>
    <scope>NUCLEOTIDE SEQUENCE [LARGE SCALE GENOMIC DNA]</scope>
    <source>
        <strain evidence="1">TK-2024</strain>
        <tissue evidence="1">Old leaves</tissue>
    </source>
</reference>
<comment type="caution">
    <text evidence="1">The sequence shown here is derived from an EMBL/GenBank/DDBJ whole genome shotgun (WGS) entry which is preliminary data.</text>
</comment>